<feature type="compositionally biased region" description="Basic and acidic residues" evidence="1">
    <location>
        <begin position="15"/>
        <end position="25"/>
    </location>
</feature>
<gene>
    <name evidence="3" type="ORF">JW613_02445</name>
</gene>
<dbReference type="Pfam" id="PF19054">
    <property type="entry name" value="DUF5753"/>
    <property type="match status" value="1"/>
</dbReference>
<sequence length="288" mass="32607">MADYDDDYDEDDEERGCGGKEPERSDSLRTFGAFVKALRQRAGFTQEAWAERSGYSLSTCAGVEQGRRFPPPLFIDRAERELDAGGALREAAKHLSRGNGIAAWFRQWAKMELTALSLYTYECRVVPGLLQTEAYTKTVMRQVPPIPAQEQFDERLALRLDRQELLHRKKPVMFSFIIEQALLERRTGGEDITKGQLDHLIACAELDNIELQIMPLVQPQHAGLDGPLRLLETPEHRWFGYSEGQQTGQLISEPEALSRLQMVYAKLRSQALTPADSLSLLKRMRGAL</sequence>
<name>A0ABS3XP41_9ACTN</name>
<dbReference type="SUPFAM" id="SSF47413">
    <property type="entry name" value="lambda repressor-like DNA-binding domains"/>
    <property type="match status" value="1"/>
</dbReference>
<dbReference type="CDD" id="cd00093">
    <property type="entry name" value="HTH_XRE"/>
    <property type="match status" value="1"/>
</dbReference>
<dbReference type="InterPro" id="IPR010982">
    <property type="entry name" value="Lambda_DNA-bd_dom_sf"/>
</dbReference>
<evidence type="ECO:0000256" key="1">
    <source>
        <dbReference type="SAM" id="MobiDB-lite"/>
    </source>
</evidence>
<feature type="region of interest" description="Disordered" evidence="1">
    <location>
        <begin position="1"/>
        <end position="25"/>
    </location>
</feature>
<dbReference type="EMBL" id="JAFFZM010000001">
    <property type="protein sequence ID" value="MBO8197178.1"/>
    <property type="molecule type" value="Genomic_DNA"/>
</dbReference>
<feature type="compositionally biased region" description="Acidic residues" evidence="1">
    <location>
        <begin position="1"/>
        <end position="14"/>
    </location>
</feature>
<evidence type="ECO:0000313" key="4">
    <source>
        <dbReference type="Proteomes" id="UP000721954"/>
    </source>
</evidence>
<organism evidence="3 4">
    <name type="scientific">Streptomyces smyrnaeus</name>
    <dbReference type="NCBI Taxonomy" id="1387713"/>
    <lineage>
        <taxon>Bacteria</taxon>
        <taxon>Bacillati</taxon>
        <taxon>Actinomycetota</taxon>
        <taxon>Actinomycetes</taxon>
        <taxon>Kitasatosporales</taxon>
        <taxon>Streptomycetaceae</taxon>
        <taxon>Streptomyces</taxon>
    </lineage>
</organism>
<dbReference type="RefSeq" id="WP_209208999.1">
    <property type="nucleotide sequence ID" value="NZ_JAFFZM010000001.1"/>
</dbReference>
<dbReference type="SMART" id="SM00530">
    <property type="entry name" value="HTH_XRE"/>
    <property type="match status" value="1"/>
</dbReference>
<reference evidence="3 4" key="1">
    <citation type="submission" date="2021-02" db="EMBL/GenBank/DDBJ databases">
        <title>Streptomyces spirodelae sp. nov., isolated from duckweed.</title>
        <authorList>
            <person name="Saimee Y."/>
            <person name="Duangmal K."/>
        </authorList>
    </citation>
    <scope>NUCLEOTIDE SEQUENCE [LARGE SCALE GENOMIC DNA]</scope>
    <source>
        <strain evidence="3 4">DSM 42105</strain>
    </source>
</reference>
<feature type="domain" description="HTH cro/C1-type" evidence="2">
    <location>
        <begin position="35"/>
        <end position="70"/>
    </location>
</feature>
<dbReference type="PROSITE" id="PS50943">
    <property type="entry name" value="HTH_CROC1"/>
    <property type="match status" value="1"/>
</dbReference>
<keyword evidence="4" id="KW-1185">Reference proteome</keyword>
<dbReference type="InterPro" id="IPR043917">
    <property type="entry name" value="DUF5753"/>
</dbReference>
<proteinExistence type="predicted"/>
<evidence type="ECO:0000259" key="2">
    <source>
        <dbReference type="PROSITE" id="PS50943"/>
    </source>
</evidence>
<accession>A0ABS3XP41</accession>
<dbReference type="InterPro" id="IPR001387">
    <property type="entry name" value="Cro/C1-type_HTH"/>
</dbReference>
<dbReference type="Pfam" id="PF13560">
    <property type="entry name" value="HTH_31"/>
    <property type="match status" value="1"/>
</dbReference>
<evidence type="ECO:0000313" key="3">
    <source>
        <dbReference type="EMBL" id="MBO8197178.1"/>
    </source>
</evidence>
<comment type="caution">
    <text evidence="3">The sequence shown here is derived from an EMBL/GenBank/DDBJ whole genome shotgun (WGS) entry which is preliminary data.</text>
</comment>
<dbReference type="Gene3D" id="1.10.260.40">
    <property type="entry name" value="lambda repressor-like DNA-binding domains"/>
    <property type="match status" value="1"/>
</dbReference>
<dbReference type="GeneID" id="96257448"/>
<dbReference type="Proteomes" id="UP000721954">
    <property type="component" value="Unassembled WGS sequence"/>
</dbReference>
<protein>
    <submittedName>
        <fullName evidence="3">Helix-turn-helix domain-containing protein</fullName>
    </submittedName>
</protein>